<dbReference type="GO" id="GO:0004838">
    <property type="term" value="F:L-tyrosine-2-oxoglutarate transaminase activity"/>
    <property type="evidence" value="ECO:0007669"/>
    <property type="project" value="TreeGrafter"/>
</dbReference>
<evidence type="ECO:0000256" key="4">
    <source>
        <dbReference type="ARBA" id="ARBA00022576"/>
    </source>
</evidence>
<keyword evidence="4 8" id="KW-0032">Aminotransferase</keyword>
<evidence type="ECO:0000313" key="8">
    <source>
        <dbReference type="EMBL" id="MXP42602.1"/>
    </source>
</evidence>
<comment type="caution">
    <text evidence="8">The sequence shown here is derived from an EMBL/GenBank/DDBJ whole genome shotgun (WGS) entry which is preliminary data.</text>
</comment>
<sequence length="399" mass="43185">MDHADSTRPASRTLTRLTAQPPDAILELISLHAQDERERKIDLGVGVYRDEAGVTPVFAAVKAAEDRLLRSQTTKSYLGPEGDIEFFRRLLPLALGSDVAAERVAGMQTPGGTGALRIGAELIAAANPNARVHVGAPTWPNHAPIFAAARLELVEHPYLDPANQTVRFGDMMAALEKAAARDVVLLHGCCHNPTGADLDAVQWQAVARLCAERGLLPFIDFAYHGLGDGLEADRQGLACVARHCPEAIVAYSCDKNFGLYRERVGALFVLAADRSDAALAQSNLLSLARANWSMPPDHGAAIVRLILEREELSALWREELENMRRRIAAMREGLARLDPALAFLTRQKGMFSTLDLTPRQVAALREEHAVYVAGTGRINIAGLAPHDLQAFAAALAAVR</sequence>
<keyword evidence="5 8" id="KW-0808">Transferase</keyword>
<comment type="subunit">
    <text evidence="3">Homodimer.</text>
</comment>
<protein>
    <submittedName>
        <fullName evidence="8">Aminotransferase class I/II-fold pyridoxal phosphate-dependent enzyme</fullName>
    </submittedName>
</protein>
<name>A0A6I4UUK2_9SPHN</name>
<dbReference type="SUPFAM" id="SSF53383">
    <property type="entry name" value="PLP-dependent transferases"/>
    <property type="match status" value="1"/>
</dbReference>
<accession>A0A6I4UUK2</accession>
<dbReference type="InterPro" id="IPR015422">
    <property type="entry name" value="PyrdxlP-dep_Trfase_small"/>
</dbReference>
<evidence type="ECO:0000256" key="3">
    <source>
        <dbReference type="ARBA" id="ARBA00011738"/>
    </source>
</evidence>
<organism evidence="8 9">
    <name type="scientific">Croceibacterium soli</name>
    <dbReference type="NCBI Taxonomy" id="1739690"/>
    <lineage>
        <taxon>Bacteria</taxon>
        <taxon>Pseudomonadati</taxon>
        <taxon>Pseudomonadota</taxon>
        <taxon>Alphaproteobacteria</taxon>
        <taxon>Sphingomonadales</taxon>
        <taxon>Erythrobacteraceae</taxon>
        <taxon>Croceibacterium</taxon>
    </lineage>
</organism>
<proteinExistence type="inferred from homology"/>
<keyword evidence="9" id="KW-1185">Reference proteome</keyword>
<dbReference type="PRINTS" id="PR00799">
    <property type="entry name" value="TRANSAMINASE"/>
</dbReference>
<dbReference type="PANTHER" id="PTHR11879:SF22">
    <property type="entry name" value="ASPARTATE AMINOTRANSFERASE, MITOCHONDRIAL"/>
    <property type="match status" value="1"/>
</dbReference>
<dbReference type="GO" id="GO:0030170">
    <property type="term" value="F:pyridoxal phosphate binding"/>
    <property type="evidence" value="ECO:0007669"/>
    <property type="project" value="InterPro"/>
</dbReference>
<dbReference type="Gene3D" id="3.40.640.10">
    <property type="entry name" value="Type I PLP-dependent aspartate aminotransferase-like (Major domain)"/>
    <property type="match status" value="1"/>
</dbReference>
<evidence type="ECO:0000313" key="9">
    <source>
        <dbReference type="Proteomes" id="UP000469159"/>
    </source>
</evidence>
<dbReference type="OrthoDB" id="9766445at2"/>
<dbReference type="NCBIfam" id="NF006719">
    <property type="entry name" value="PRK09257.1"/>
    <property type="match status" value="1"/>
</dbReference>
<gene>
    <name evidence="8" type="ORF">GRI75_13230</name>
</gene>
<dbReference type="EMBL" id="WTYK01000009">
    <property type="protein sequence ID" value="MXP42602.1"/>
    <property type="molecule type" value="Genomic_DNA"/>
</dbReference>
<evidence type="ECO:0000256" key="5">
    <source>
        <dbReference type="ARBA" id="ARBA00022679"/>
    </source>
</evidence>
<evidence type="ECO:0000256" key="6">
    <source>
        <dbReference type="ARBA" id="ARBA00022898"/>
    </source>
</evidence>
<dbReference type="PANTHER" id="PTHR11879">
    <property type="entry name" value="ASPARTATE AMINOTRANSFERASE"/>
    <property type="match status" value="1"/>
</dbReference>
<dbReference type="InterPro" id="IPR000796">
    <property type="entry name" value="Asp_trans"/>
</dbReference>
<dbReference type="Proteomes" id="UP000469159">
    <property type="component" value="Unassembled WGS sequence"/>
</dbReference>
<dbReference type="Gene3D" id="3.90.1150.10">
    <property type="entry name" value="Aspartate Aminotransferase, domain 1"/>
    <property type="match status" value="1"/>
</dbReference>
<comment type="similarity">
    <text evidence="2">Belongs to the class-I pyridoxal-phosphate-dependent aminotransferase family.</text>
</comment>
<dbReference type="AlphaFoldDB" id="A0A6I4UUK2"/>
<comment type="cofactor">
    <cofactor evidence="1">
        <name>pyridoxal 5'-phosphate</name>
        <dbReference type="ChEBI" id="CHEBI:597326"/>
    </cofactor>
</comment>
<dbReference type="GO" id="GO:0005829">
    <property type="term" value="C:cytosol"/>
    <property type="evidence" value="ECO:0007669"/>
    <property type="project" value="TreeGrafter"/>
</dbReference>
<dbReference type="GO" id="GO:0004069">
    <property type="term" value="F:L-aspartate:2-oxoglutarate aminotransferase activity"/>
    <property type="evidence" value="ECO:0007669"/>
    <property type="project" value="TreeGrafter"/>
</dbReference>
<reference evidence="8 9" key="1">
    <citation type="submission" date="2019-12" db="EMBL/GenBank/DDBJ databases">
        <title>Genomic-based taxomic classification of the family Erythrobacteraceae.</title>
        <authorList>
            <person name="Xu L."/>
        </authorList>
    </citation>
    <scope>NUCLEOTIDE SEQUENCE [LARGE SCALE GENOMIC DNA]</scope>
    <source>
        <strain evidence="8 9">MCCC 1K02066</strain>
    </source>
</reference>
<evidence type="ECO:0000259" key="7">
    <source>
        <dbReference type="Pfam" id="PF00155"/>
    </source>
</evidence>
<dbReference type="CDD" id="cd00609">
    <property type="entry name" value="AAT_like"/>
    <property type="match status" value="1"/>
</dbReference>
<evidence type="ECO:0000256" key="2">
    <source>
        <dbReference type="ARBA" id="ARBA00007441"/>
    </source>
</evidence>
<dbReference type="InterPro" id="IPR015421">
    <property type="entry name" value="PyrdxlP-dep_Trfase_major"/>
</dbReference>
<dbReference type="InterPro" id="IPR015424">
    <property type="entry name" value="PyrdxlP-dep_Trfase"/>
</dbReference>
<dbReference type="Pfam" id="PF00155">
    <property type="entry name" value="Aminotran_1_2"/>
    <property type="match status" value="1"/>
</dbReference>
<dbReference type="GO" id="GO:0042802">
    <property type="term" value="F:identical protein binding"/>
    <property type="evidence" value="ECO:0007669"/>
    <property type="project" value="TreeGrafter"/>
</dbReference>
<dbReference type="GO" id="GO:0033585">
    <property type="term" value="P:L-phenylalanine biosynthetic process from chorismate via phenylpyruvate"/>
    <property type="evidence" value="ECO:0007669"/>
    <property type="project" value="TreeGrafter"/>
</dbReference>
<feature type="domain" description="Aminotransferase class I/classII large" evidence="7">
    <location>
        <begin position="39"/>
        <end position="395"/>
    </location>
</feature>
<dbReference type="InterPro" id="IPR004839">
    <property type="entry name" value="Aminotransferase_I/II_large"/>
</dbReference>
<keyword evidence="6" id="KW-0663">Pyridoxal phosphate</keyword>
<evidence type="ECO:0000256" key="1">
    <source>
        <dbReference type="ARBA" id="ARBA00001933"/>
    </source>
</evidence>